<protein>
    <recommendedName>
        <fullName evidence="2">Fe2OG dioxygenase domain-containing protein</fullName>
    </recommendedName>
</protein>
<dbReference type="Gene3D" id="2.60.120.620">
    <property type="entry name" value="q2cbj1_9rhob like domain"/>
    <property type="match status" value="1"/>
</dbReference>
<accession>A0A381ZRZ9</accession>
<feature type="non-terminal residue" evidence="1">
    <location>
        <position position="1"/>
    </location>
</feature>
<organism evidence="1">
    <name type="scientific">marine metagenome</name>
    <dbReference type="NCBI Taxonomy" id="408172"/>
    <lineage>
        <taxon>unclassified sequences</taxon>
        <taxon>metagenomes</taxon>
        <taxon>ecological metagenomes</taxon>
    </lineage>
</organism>
<reference evidence="1" key="1">
    <citation type="submission" date="2018-05" db="EMBL/GenBank/DDBJ databases">
        <authorList>
            <person name="Lanie J.A."/>
            <person name="Ng W.-L."/>
            <person name="Kazmierczak K.M."/>
            <person name="Andrzejewski T.M."/>
            <person name="Davidsen T.M."/>
            <person name="Wayne K.J."/>
            <person name="Tettelin H."/>
            <person name="Glass J.I."/>
            <person name="Rusch D."/>
            <person name="Podicherti R."/>
            <person name="Tsui H.-C.T."/>
            <person name="Winkler M.E."/>
        </authorList>
    </citation>
    <scope>NUCLEOTIDE SEQUENCE</scope>
</reference>
<dbReference type="EMBL" id="UINC01022415">
    <property type="protein sequence ID" value="SVA91969.1"/>
    <property type="molecule type" value="Genomic_DNA"/>
</dbReference>
<evidence type="ECO:0008006" key="2">
    <source>
        <dbReference type="Google" id="ProtNLM"/>
    </source>
</evidence>
<proteinExistence type="predicted"/>
<dbReference type="Pfam" id="PF13759">
    <property type="entry name" value="2OG-FeII_Oxy_5"/>
    <property type="match status" value="1"/>
</dbReference>
<evidence type="ECO:0000313" key="1">
    <source>
        <dbReference type="EMBL" id="SVA91969.1"/>
    </source>
</evidence>
<gene>
    <name evidence="1" type="ORF">METZ01_LOCUS144823</name>
</gene>
<name>A0A381ZRZ9_9ZZZZ</name>
<dbReference type="AlphaFoldDB" id="A0A381ZRZ9"/>
<dbReference type="InterPro" id="IPR012668">
    <property type="entry name" value="CHP02466"/>
</dbReference>
<sequence>SIVLDELGNGDAMRKLVDYTSMVQPVSLEDQVGATALRNLNSILADHICAHPSLAVAPTSHTTRKGKHTGELLTGDPGPIAELEPLLRGAIEAFCAELPVAADHPFAIRRPSDYWLSLWAVVLNAQGHQVPHIHPSAWLSGVYYVEVPEIVSGSDDHAGWIEFGSRPQHFHARSDPAVRCFEPKEGLLLLFPSYIYHRTVPYGAEQRRISMAFDVIPA</sequence>